<dbReference type="RefSeq" id="WP_146851023.1">
    <property type="nucleotide sequence ID" value="NZ_BKAG01000017.1"/>
</dbReference>
<dbReference type="AlphaFoldDB" id="A0A512M9N5"/>
<name>A0A512M9N5_9BACT</name>
<accession>A0A512M9N5</accession>
<sequence length="111" mass="12896">MSQTLADETYDAGAYTREVIEQVWQLAQTIPGNDPAVWRKDEFGAWLHRQDYRNRHSEFGWEIADGGYRMRSMGLTALRPMQWQNHVDFLVASRNQAVVTADGLRNSRRLL</sequence>
<protein>
    <submittedName>
        <fullName evidence="1">Uncharacterized protein</fullName>
    </submittedName>
</protein>
<reference evidence="1 2" key="1">
    <citation type="submission" date="2019-07" db="EMBL/GenBank/DDBJ databases">
        <title>Whole genome shotgun sequence of Brevifollis gellanilyticus NBRC 108608.</title>
        <authorList>
            <person name="Hosoyama A."/>
            <person name="Uohara A."/>
            <person name="Ohji S."/>
            <person name="Ichikawa N."/>
        </authorList>
    </citation>
    <scope>NUCLEOTIDE SEQUENCE [LARGE SCALE GENOMIC DNA]</scope>
    <source>
        <strain evidence="1 2">NBRC 108608</strain>
    </source>
</reference>
<dbReference type="EMBL" id="BKAG01000017">
    <property type="protein sequence ID" value="GEP43446.1"/>
    <property type="molecule type" value="Genomic_DNA"/>
</dbReference>
<proteinExistence type="predicted"/>
<evidence type="ECO:0000313" key="2">
    <source>
        <dbReference type="Proteomes" id="UP000321577"/>
    </source>
</evidence>
<evidence type="ECO:0000313" key="1">
    <source>
        <dbReference type="EMBL" id="GEP43446.1"/>
    </source>
</evidence>
<keyword evidence="2" id="KW-1185">Reference proteome</keyword>
<dbReference type="OrthoDB" id="9802901at2"/>
<gene>
    <name evidence="1" type="ORF">BGE01nite_27370</name>
</gene>
<organism evidence="1 2">
    <name type="scientific">Brevifollis gellanilyticus</name>
    <dbReference type="NCBI Taxonomy" id="748831"/>
    <lineage>
        <taxon>Bacteria</taxon>
        <taxon>Pseudomonadati</taxon>
        <taxon>Verrucomicrobiota</taxon>
        <taxon>Verrucomicrobiia</taxon>
        <taxon>Verrucomicrobiales</taxon>
        <taxon>Verrucomicrobiaceae</taxon>
    </lineage>
</organism>
<comment type="caution">
    <text evidence="1">The sequence shown here is derived from an EMBL/GenBank/DDBJ whole genome shotgun (WGS) entry which is preliminary data.</text>
</comment>
<dbReference type="Proteomes" id="UP000321577">
    <property type="component" value="Unassembled WGS sequence"/>
</dbReference>